<keyword evidence="2" id="KW-0804">Transcription</keyword>
<accession>A0A1H2P8M0</accession>
<dbReference type="SMART" id="SM00342">
    <property type="entry name" value="HTH_ARAC"/>
    <property type="match status" value="1"/>
</dbReference>
<organism evidence="4 5">
    <name type="scientific">Pseudomonas vancouverensis</name>
    <dbReference type="NCBI Taxonomy" id="95300"/>
    <lineage>
        <taxon>Bacteria</taxon>
        <taxon>Pseudomonadati</taxon>
        <taxon>Pseudomonadota</taxon>
        <taxon>Gammaproteobacteria</taxon>
        <taxon>Pseudomonadales</taxon>
        <taxon>Pseudomonadaceae</taxon>
        <taxon>Pseudomonas</taxon>
    </lineage>
</organism>
<name>A0A1H2P8M0_PSEVA</name>
<dbReference type="OrthoDB" id="34150at2"/>
<reference evidence="5" key="1">
    <citation type="journal article" date="2019" name="bioRxiv">
        <title>Bacterially produced spermidine induces plant systemic susceptibility to pathogens.</title>
        <authorList>
            <person name="Melnyk R.A."/>
            <person name="Beskrovnaya P.A."/>
            <person name="Liu Z."/>
            <person name="Song Y."/>
            <person name="Haney C.H."/>
        </authorList>
    </citation>
    <scope>NUCLEOTIDE SEQUENCE [LARGE SCALE GENOMIC DNA]</scope>
    <source>
        <strain evidence="5">Dha-51</strain>
    </source>
</reference>
<protein>
    <submittedName>
        <fullName evidence="4">AraC family transcriptional regulator</fullName>
    </submittedName>
</protein>
<evidence type="ECO:0000313" key="5">
    <source>
        <dbReference type="Proteomes" id="UP000295254"/>
    </source>
</evidence>
<evidence type="ECO:0000256" key="2">
    <source>
        <dbReference type="ARBA" id="ARBA00023163"/>
    </source>
</evidence>
<dbReference type="GO" id="GO:0043565">
    <property type="term" value="F:sequence-specific DNA binding"/>
    <property type="evidence" value="ECO:0007669"/>
    <property type="project" value="InterPro"/>
</dbReference>
<dbReference type="InterPro" id="IPR009057">
    <property type="entry name" value="Homeodomain-like_sf"/>
</dbReference>
<sequence>MSSFDQIEVPLDIDMEKQRAELAAIIRRNTAEDGNYATAVDSLFMSRHSKSHDFSPGLAQPALCIMAQGRKEVRLADEYFNYDPLHYLVVSVSMPLSGRIVDVSAEEPILSLRLDIDPTEITALIADAGPLGVPTRPTGRGLYVERLDTAMLDAVLRLARLLDTPKDIAMLAPLIRREILYRLLRSKQGHRLYEIAVANSQSHRVSQAIKWLNGNFEQPLRIDDLAREVNLSVSTLHHRFKAMTAMSPLQYQKQLRLQEARRLMLAEGLEASAAGYRVGYESPSQFSREYSRLFGAPPLRDLARLRLSV</sequence>
<dbReference type="Pfam" id="PF12833">
    <property type="entry name" value="HTH_18"/>
    <property type="match status" value="1"/>
</dbReference>
<dbReference type="Proteomes" id="UP000295254">
    <property type="component" value="Unassembled WGS sequence"/>
</dbReference>
<dbReference type="PROSITE" id="PS01124">
    <property type="entry name" value="HTH_ARAC_FAMILY_2"/>
    <property type="match status" value="1"/>
</dbReference>
<evidence type="ECO:0000256" key="1">
    <source>
        <dbReference type="ARBA" id="ARBA00023015"/>
    </source>
</evidence>
<dbReference type="GO" id="GO:0003700">
    <property type="term" value="F:DNA-binding transcription factor activity"/>
    <property type="evidence" value="ECO:0007669"/>
    <property type="project" value="InterPro"/>
</dbReference>
<proteinExistence type="predicted"/>
<gene>
    <name evidence="4" type="ORF">EIY72_02075</name>
</gene>
<feature type="domain" description="HTH araC/xylS-type" evidence="3">
    <location>
        <begin position="206"/>
        <end position="304"/>
    </location>
</feature>
<evidence type="ECO:0000259" key="3">
    <source>
        <dbReference type="PROSITE" id="PS01124"/>
    </source>
</evidence>
<dbReference type="InterPro" id="IPR018060">
    <property type="entry name" value="HTH_AraC"/>
</dbReference>
<dbReference type="RefSeq" id="WP_093226337.1">
    <property type="nucleotide sequence ID" value="NZ_LT629803.1"/>
</dbReference>
<comment type="caution">
    <text evidence="4">The sequence shown here is derived from an EMBL/GenBank/DDBJ whole genome shotgun (WGS) entry which is preliminary data.</text>
</comment>
<evidence type="ECO:0000313" key="4">
    <source>
        <dbReference type="EMBL" id="TDB68669.1"/>
    </source>
</evidence>
<dbReference type="SUPFAM" id="SSF46689">
    <property type="entry name" value="Homeodomain-like"/>
    <property type="match status" value="2"/>
</dbReference>
<dbReference type="STRING" id="95300.SAMN05216558_4069"/>
<dbReference type="Gene3D" id="1.10.10.60">
    <property type="entry name" value="Homeodomain-like"/>
    <property type="match status" value="1"/>
</dbReference>
<dbReference type="InterPro" id="IPR009594">
    <property type="entry name" value="Tscrpt_reg_HTH_AraC_N"/>
</dbReference>
<dbReference type="Pfam" id="PF06719">
    <property type="entry name" value="AraC_N"/>
    <property type="match status" value="1"/>
</dbReference>
<dbReference type="PANTHER" id="PTHR43436:SF1">
    <property type="entry name" value="TRANSCRIPTIONAL REGULATORY PROTEIN"/>
    <property type="match status" value="1"/>
</dbReference>
<keyword evidence="5" id="KW-1185">Reference proteome</keyword>
<dbReference type="PANTHER" id="PTHR43436">
    <property type="entry name" value="ARAC-FAMILY TRANSCRIPTIONAL REGULATOR"/>
    <property type="match status" value="1"/>
</dbReference>
<dbReference type="AlphaFoldDB" id="A0A1H2P8M0"/>
<keyword evidence="1" id="KW-0805">Transcription regulation</keyword>
<dbReference type="EMBL" id="RRZK01000002">
    <property type="protein sequence ID" value="TDB68669.1"/>
    <property type="molecule type" value="Genomic_DNA"/>
</dbReference>